<dbReference type="InterPro" id="IPR046960">
    <property type="entry name" value="PPR_At4g14850-like_plant"/>
</dbReference>
<dbReference type="PANTHER" id="PTHR47926">
    <property type="entry name" value="PENTATRICOPEPTIDE REPEAT-CONTAINING PROTEIN"/>
    <property type="match status" value="1"/>
</dbReference>
<dbReference type="NCBIfam" id="TIGR00756">
    <property type="entry name" value="PPR"/>
    <property type="match status" value="2"/>
</dbReference>
<reference evidence="3 4" key="1">
    <citation type="journal article" date="2018" name="Nat. Genet.">
        <title>The Rosa genome provides new insights in the design of modern roses.</title>
        <authorList>
            <person name="Bendahmane M."/>
        </authorList>
    </citation>
    <scope>NUCLEOTIDE SEQUENCE [LARGE SCALE GENOMIC DNA]</scope>
    <source>
        <strain evidence="4">cv. Old Blush</strain>
    </source>
</reference>
<dbReference type="Pfam" id="PF01535">
    <property type="entry name" value="PPR"/>
    <property type="match status" value="3"/>
</dbReference>
<gene>
    <name evidence="3" type="ORF">RchiOBHm_Chr6g0250661</name>
</gene>
<dbReference type="Gene3D" id="1.25.40.10">
    <property type="entry name" value="Tetratricopeptide repeat domain"/>
    <property type="match status" value="1"/>
</dbReference>
<keyword evidence="1" id="KW-0677">Repeat</keyword>
<accession>A0A2P6PKM9</accession>
<proteinExistence type="predicted"/>
<dbReference type="OMA" id="VCKRESN"/>
<protein>
    <submittedName>
        <fullName evidence="3">Putative pentatricopeptide</fullName>
    </submittedName>
</protein>
<dbReference type="Gramene" id="PRQ22469">
    <property type="protein sequence ID" value="PRQ22469"/>
    <property type="gene ID" value="RchiOBHm_Chr6g0250661"/>
</dbReference>
<feature type="repeat" description="PPR" evidence="2">
    <location>
        <begin position="103"/>
        <end position="137"/>
    </location>
</feature>
<evidence type="ECO:0000256" key="2">
    <source>
        <dbReference type="PROSITE-ProRule" id="PRU00708"/>
    </source>
</evidence>
<organism evidence="3 4">
    <name type="scientific">Rosa chinensis</name>
    <name type="common">China rose</name>
    <dbReference type="NCBI Taxonomy" id="74649"/>
    <lineage>
        <taxon>Eukaryota</taxon>
        <taxon>Viridiplantae</taxon>
        <taxon>Streptophyta</taxon>
        <taxon>Embryophyta</taxon>
        <taxon>Tracheophyta</taxon>
        <taxon>Spermatophyta</taxon>
        <taxon>Magnoliopsida</taxon>
        <taxon>eudicotyledons</taxon>
        <taxon>Gunneridae</taxon>
        <taxon>Pentapetalae</taxon>
        <taxon>rosids</taxon>
        <taxon>fabids</taxon>
        <taxon>Rosales</taxon>
        <taxon>Rosaceae</taxon>
        <taxon>Rosoideae</taxon>
        <taxon>Rosoideae incertae sedis</taxon>
        <taxon>Rosa</taxon>
    </lineage>
</organism>
<dbReference type="InterPro" id="IPR002885">
    <property type="entry name" value="PPR_rpt"/>
</dbReference>
<keyword evidence="4" id="KW-1185">Reference proteome</keyword>
<evidence type="ECO:0000313" key="3">
    <source>
        <dbReference type="EMBL" id="PRQ22469.1"/>
    </source>
</evidence>
<evidence type="ECO:0000313" key="4">
    <source>
        <dbReference type="Proteomes" id="UP000238479"/>
    </source>
</evidence>
<dbReference type="GO" id="GO:0003723">
    <property type="term" value="F:RNA binding"/>
    <property type="evidence" value="ECO:0007669"/>
    <property type="project" value="InterPro"/>
</dbReference>
<name>A0A2P6PKM9_ROSCH</name>
<dbReference type="PROSITE" id="PS51375">
    <property type="entry name" value="PPR"/>
    <property type="match status" value="1"/>
</dbReference>
<comment type="caution">
    <text evidence="3">The sequence shown here is derived from an EMBL/GenBank/DDBJ whole genome shotgun (WGS) entry which is preliminary data.</text>
</comment>
<dbReference type="InterPro" id="IPR011990">
    <property type="entry name" value="TPR-like_helical_dom_sf"/>
</dbReference>
<dbReference type="Proteomes" id="UP000238479">
    <property type="component" value="Chromosome 6"/>
</dbReference>
<dbReference type="AlphaFoldDB" id="A0A2P6PKM9"/>
<sequence>MLRQCARARHRTFTSINNPVVPTPPSLNMQRNNLLGEVEALATRGQLNEALSLFYTLQPPPTQTHSNQTYATLFHACARHHCLQQGLSLHHYMLAHNPITPPDLFVSNHLINMYSKFGYLDHARQLFVEMPRRNLVTWTALISGYAQRGRAVACFRLFAAMLAHYLPNEFAFTSVLSS</sequence>
<dbReference type="GO" id="GO:0009451">
    <property type="term" value="P:RNA modification"/>
    <property type="evidence" value="ECO:0007669"/>
    <property type="project" value="InterPro"/>
</dbReference>
<evidence type="ECO:0000256" key="1">
    <source>
        <dbReference type="ARBA" id="ARBA00022737"/>
    </source>
</evidence>
<dbReference type="EMBL" id="PDCK01000044">
    <property type="protein sequence ID" value="PRQ22469.1"/>
    <property type="molecule type" value="Genomic_DNA"/>
</dbReference>